<dbReference type="AlphaFoldDB" id="K9YMJ8"/>
<organism evidence="1 2">
    <name type="scientific">Cyanobacterium stanieri (strain ATCC 29140 / PCC 7202)</name>
    <dbReference type="NCBI Taxonomy" id="292563"/>
    <lineage>
        <taxon>Bacteria</taxon>
        <taxon>Bacillati</taxon>
        <taxon>Cyanobacteriota</taxon>
        <taxon>Cyanophyceae</taxon>
        <taxon>Oscillatoriophycideae</taxon>
        <taxon>Chroococcales</taxon>
        <taxon>Geminocystaceae</taxon>
        <taxon>Cyanobacterium</taxon>
    </lineage>
</organism>
<dbReference type="EMBL" id="CP003940">
    <property type="protein sequence ID" value="AFZ48161.1"/>
    <property type="molecule type" value="Genomic_DNA"/>
</dbReference>
<protein>
    <submittedName>
        <fullName evidence="1">Uncharacterized protein</fullName>
    </submittedName>
</protein>
<dbReference type="STRING" id="292563.Cyast_2212"/>
<name>K9YMJ8_CYASC</name>
<keyword evidence="2" id="KW-1185">Reference proteome</keyword>
<dbReference type="PATRIC" id="fig|292563.3.peg.2309"/>
<dbReference type="KEGG" id="csn:Cyast_2212"/>
<sequence>MGNPWLNKISNKIKSLFVKSQTLNQDDDDLLELPQFLKIDIKQYVESLDCPQAYQDSVQEAIAPILKKWLQDPEADNSIVLLGNAVENIAKIIDNSIENWKGDRSSLEIITPLPFPQRPRNIFTITEQIKQSFELHPQVEIENLEEIDIIPDEESLEDRTTIIVIPCLDQLFLRDIEGWDGVIFLREIIIHNPNCFWIIGCNHLAWDFLDYVCQIKAYFNTIHSLPPLDGEMLKNWLDPVIKTVVSNKWKKNQPKINNIADQDDHDQNYWTYLAEESSGVSSIALNLWINSLRFNRDDVDEENISQITFEQILDTESTHTLHQITPSLPDLPSLTIDDRYLLHSVLIHGHISRPHLGLSLGEPESQIEAQIQQLLRESILQRKNGALSITFDHYPKLKNELINNNFFVGNV</sequence>
<dbReference type="BioCyc" id="CSTA292563:G1353-2216-MONOMER"/>
<dbReference type="eggNOG" id="ENOG502Z84B">
    <property type="taxonomic scope" value="Bacteria"/>
</dbReference>
<proteinExistence type="predicted"/>
<dbReference type="HOGENOM" id="CLU_645040_0_0_3"/>
<evidence type="ECO:0000313" key="2">
    <source>
        <dbReference type="Proteomes" id="UP000010483"/>
    </source>
</evidence>
<reference evidence="2" key="1">
    <citation type="journal article" date="2013" name="Proc. Natl. Acad. Sci. U.S.A.">
        <title>Improving the coverage of the cyanobacterial phylum using diversity-driven genome sequencing.</title>
        <authorList>
            <person name="Shih P.M."/>
            <person name="Wu D."/>
            <person name="Latifi A."/>
            <person name="Axen S.D."/>
            <person name="Fewer D.P."/>
            <person name="Talla E."/>
            <person name="Calteau A."/>
            <person name="Cai F."/>
            <person name="Tandeau de Marsac N."/>
            <person name="Rippka R."/>
            <person name="Herdman M."/>
            <person name="Sivonen K."/>
            <person name="Coursin T."/>
            <person name="Laurent T."/>
            <person name="Goodwin L."/>
            <person name="Nolan M."/>
            <person name="Davenport K.W."/>
            <person name="Han C.S."/>
            <person name="Rubin E.M."/>
            <person name="Eisen J.A."/>
            <person name="Woyke T."/>
            <person name="Gugger M."/>
            <person name="Kerfeld C.A."/>
        </authorList>
    </citation>
    <scope>NUCLEOTIDE SEQUENCE [LARGE SCALE GENOMIC DNA]</scope>
    <source>
        <strain evidence="2">ATCC 29140 / PCC 7202</strain>
    </source>
</reference>
<gene>
    <name evidence="1" type="ordered locus">Cyast_2212</name>
</gene>
<accession>K9YMJ8</accession>
<dbReference type="Proteomes" id="UP000010483">
    <property type="component" value="Chromosome"/>
</dbReference>
<evidence type="ECO:0000313" key="1">
    <source>
        <dbReference type="EMBL" id="AFZ48161.1"/>
    </source>
</evidence>